<dbReference type="EMBL" id="CP080333">
    <property type="protein sequence ID" value="QYL19197.1"/>
    <property type="molecule type" value="Genomic_DNA"/>
</dbReference>
<feature type="transmembrane region" description="Helical" evidence="1">
    <location>
        <begin position="180"/>
        <end position="201"/>
    </location>
</feature>
<feature type="transmembrane region" description="Helical" evidence="1">
    <location>
        <begin position="105"/>
        <end position="128"/>
    </location>
</feature>
<dbReference type="RefSeq" id="WP_096311264.1">
    <property type="nucleotide sequence ID" value="NZ_BAAAVX010000005.1"/>
</dbReference>
<feature type="transmembrane region" description="Helical" evidence="1">
    <location>
        <begin position="362"/>
        <end position="388"/>
    </location>
</feature>
<evidence type="ECO:0000256" key="1">
    <source>
        <dbReference type="SAM" id="Phobius"/>
    </source>
</evidence>
<dbReference type="Proteomes" id="UP000825367">
    <property type="component" value="Chromosome"/>
</dbReference>
<feature type="transmembrane region" description="Helical" evidence="1">
    <location>
        <begin position="285"/>
        <end position="303"/>
    </location>
</feature>
<sequence length="428" mass="45634">MSQPGVTLLAHGLGGSTDLPIPYSYALIGAAWALTLTFAVVAFAWRTPRFDPDRPGRPLPGWVTRAVDSPMTRSVVAGLALALAVWVIAVAIVGPQDTGNALPGAFYVLLWVGVPTLSVLIGPVWRAVSPLRTVRRVLPVRALRNYPEGLGYWPGAAGLFAFVWLELASPDPGSLTAIKIWLACYVVVTLGGALLCGPRWLSRADPFDVYSVVASRLAVFGRNRMSGQIAVVNPFNHLRTLPVRPGTLAVLAVLLGSTAFDSFSASPDWRNFADGIGINTAVTRSIGLLVFVLVVAATFWGAAQATGGIDRARRRELPGLMAHSLIPIVVGYVFAHYLSYLVEKGQQAVIALFGLHDVEVAYVLSAHPAVLATLKVCFVVAGHIGGVIAAHDAAIRLLPKRHQITGQLTMMLTMVAYTFTGLYLLFGG</sequence>
<reference evidence="2 3" key="1">
    <citation type="submission" date="2021-07" db="EMBL/GenBank/DDBJ databases">
        <title>Whole genome sequencing of non-tuberculosis mycobacteria type-strains.</title>
        <authorList>
            <person name="Igarashi Y."/>
            <person name="Osugi A."/>
            <person name="Mitarai S."/>
        </authorList>
    </citation>
    <scope>NUCLEOTIDE SEQUENCE [LARGE SCALE GENOMIC DNA]</scope>
    <source>
        <strain evidence="2 3">JCM 16370</strain>
    </source>
</reference>
<feature type="transmembrane region" description="Helical" evidence="1">
    <location>
        <begin position="149"/>
        <end position="168"/>
    </location>
</feature>
<evidence type="ECO:0000313" key="3">
    <source>
        <dbReference type="Proteomes" id="UP000825367"/>
    </source>
</evidence>
<feature type="transmembrane region" description="Helical" evidence="1">
    <location>
        <begin position="324"/>
        <end position="342"/>
    </location>
</feature>
<keyword evidence="3" id="KW-1185">Reference proteome</keyword>
<evidence type="ECO:0000313" key="2">
    <source>
        <dbReference type="EMBL" id="QYL19197.1"/>
    </source>
</evidence>
<keyword evidence="1" id="KW-0812">Transmembrane</keyword>
<evidence type="ECO:0008006" key="4">
    <source>
        <dbReference type="Google" id="ProtNLM"/>
    </source>
</evidence>
<gene>
    <name evidence="2" type="ORF">K0O64_12340</name>
</gene>
<protein>
    <recommendedName>
        <fullName evidence="4">Fenitrothion hydrolase</fullName>
    </recommendedName>
</protein>
<keyword evidence="1" id="KW-0472">Membrane</keyword>
<proteinExistence type="predicted"/>
<accession>A0ABX8VNN1</accession>
<keyword evidence="1" id="KW-1133">Transmembrane helix</keyword>
<organism evidence="2 3">
    <name type="scientific">Mycolicibacterium pallens</name>
    <dbReference type="NCBI Taxonomy" id="370524"/>
    <lineage>
        <taxon>Bacteria</taxon>
        <taxon>Bacillati</taxon>
        <taxon>Actinomycetota</taxon>
        <taxon>Actinomycetes</taxon>
        <taxon>Mycobacteriales</taxon>
        <taxon>Mycobacteriaceae</taxon>
        <taxon>Mycolicibacterium</taxon>
    </lineage>
</organism>
<feature type="transmembrane region" description="Helical" evidence="1">
    <location>
        <begin position="408"/>
        <end position="426"/>
    </location>
</feature>
<feature type="transmembrane region" description="Helical" evidence="1">
    <location>
        <begin position="23"/>
        <end position="45"/>
    </location>
</feature>
<feature type="transmembrane region" description="Helical" evidence="1">
    <location>
        <begin position="75"/>
        <end position="93"/>
    </location>
</feature>
<name>A0ABX8VNN1_9MYCO</name>